<dbReference type="Gene3D" id="2.170.270.10">
    <property type="entry name" value="SET domain"/>
    <property type="match status" value="1"/>
</dbReference>
<keyword evidence="1" id="KW-0489">Methyltransferase</keyword>
<dbReference type="SMART" id="SM00317">
    <property type="entry name" value="SET"/>
    <property type="match status" value="1"/>
</dbReference>
<sequence length="183" mass="20259">MSAATPAINARVAKVNGSVRSRYMPPNSNGRYLIEQHNEHWSSAVAATNIKAGQVIGTAPGVFHPHPTRWTVQADMNKHLEFKGGLEYVNHSCNPNARLVVSENTPEVAFVAIRDIKEGENLSFDYSTSEWNMDEKFDCRCGSPNCRGHIGGAKYLSDREVRGSLPYFTPSILRLLLSEKLGN</sequence>
<dbReference type="EMBL" id="DAKRPA010000268">
    <property type="protein sequence ID" value="DAZ94112.1"/>
    <property type="molecule type" value="Genomic_DNA"/>
</dbReference>
<dbReference type="AlphaFoldDB" id="A0AAV2YHL2"/>
<reference evidence="6" key="2">
    <citation type="journal article" date="2023" name="Microbiol Resour">
        <title>Decontamination and Annotation of the Draft Genome Sequence of the Oomycete Lagenidium giganteum ARSEF 373.</title>
        <authorList>
            <person name="Morgan W.R."/>
            <person name="Tartar A."/>
        </authorList>
    </citation>
    <scope>NUCLEOTIDE SEQUENCE</scope>
    <source>
        <strain evidence="6">ARSEF 373</strain>
    </source>
</reference>
<protein>
    <recommendedName>
        <fullName evidence="8">Post-SET domain-containing protein</fullName>
    </recommendedName>
</protein>
<evidence type="ECO:0000256" key="1">
    <source>
        <dbReference type="ARBA" id="ARBA00022603"/>
    </source>
</evidence>
<keyword evidence="2" id="KW-0808">Transferase</keyword>
<dbReference type="InterPro" id="IPR001214">
    <property type="entry name" value="SET_dom"/>
</dbReference>
<evidence type="ECO:0000256" key="3">
    <source>
        <dbReference type="ARBA" id="ARBA00022691"/>
    </source>
</evidence>
<evidence type="ECO:0000313" key="6">
    <source>
        <dbReference type="EMBL" id="DAZ94112.1"/>
    </source>
</evidence>
<dbReference type="GO" id="GO:0032259">
    <property type="term" value="P:methylation"/>
    <property type="evidence" value="ECO:0007669"/>
    <property type="project" value="UniProtKB-KW"/>
</dbReference>
<evidence type="ECO:0000256" key="2">
    <source>
        <dbReference type="ARBA" id="ARBA00022679"/>
    </source>
</evidence>
<organism evidence="6 7">
    <name type="scientific">Lagenidium giganteum</name>
    <dbReference type="NCBI Taxonomy" id="4803"/>
    <lineage>
        <taxon>Eukaryota</taxon>
        <taxon>Sar</taxon>
        <taxon>Stramenopiles</taxon>
        <taxon>Oomycota</taxon>
        <taxon>Peronosporomycetes</taxon>
        <taxon>Pythiales</taxon>
        <taxon>Pythiaceae</taxon>
    </lineage>
</organism>
<dbReference type="Proteomes" id="UP001146120">
    <property type="component" value="Unassembled WGS sequence"/>
</dbReference>
<name>A0AAV2YHL2_9STRA</name>
<keyword evidence="3" id="KW-0949">S-adenosyl-L-methionine</keyword>
<dbReference type="PANTHER" id="PTHR12350">
    <property type="entry name" value="HISTONE-LYSINE N-METHYLTRANSFERASE-RELATED"/>
    <property type="match status" value="1"/>
</dbReference>
<comment type="caution">
    <text evidence="6">The sequence shown here is derived from an EMBL/GenBank/DDBJ whole genome shotgun (WGS) entry which is preliminary data.</text>
</comment>
<dbReference type="InterPro" id="IPR046341">
    <property type="entry name" value="SET_dom_sf"/>
</dbReference>
<evidence type="ECO:0000313" key="7">
    <source>
        <dbReference type="Proteomes" id="UP001146120"/>
    </source>
</evidence>
<reference evidence="6" key="1">
    <citation type="submission" date="2022-11" db="EMBL/GenBank/DDBJ databases">
        <authorList>
            <person name="Morgan W.R."/>
            <person name="Tartar A."/>
        </authorList>
    </citation>
    <scope>NUCLEOTIDE SEQUENCE</scope>
    <source>
        <strain evidence="6">ARSEF 373</strain>
    </source>
</reference>
<keyword evidence="7" id="KW-1185">Reference proteome</keyword>
<evidence type="ECO:0000259" key="5">
    <source>
        <dbReference type="PROSITE" id="PS50868"/>
    </source>
</evidence>
<gene>
    <name evidence="6" type="ORF">N0F65_008976</name>
</gene>
<feature type="domain" description="SET" evidence="4">
    <location>
        <begin position="17"/>
        <end position="127"/>
    </location>
</feature>
<evidence type="ECO:0008006" key="8">
    <source>
        <dbReference type="Google" id="ProtNLM"/>
    </source>
</evidence>
<dbReference type="PROSITE" id="PS50868">
    <property type="entry name" value="POST_SET"/>
    <property type="match status" value="1"/>
</dbReference>
<proteinExistence type="predicted"/>
<dbReference type="Pfam" id="PF00856">
    <property type="entry name" value="SET"/>
    <property type="match status" value="1"/>
</dbReference>
<dbReference type="SUPFAM" id="SSF82199">
    <property type="entry name" value="SET domain"/>
    <property type="match status" value="1"/>
</dbReference>
<evidence type="ECO:0000259" key="4">
    <source>
        <dbReference type="PROSITE" id="PS50280"/>
    </source>
</evidence>
<dbReference type="InterPro" id="IPR003616">
    <property type="entry name" value="Post-SET_dom"/>
</dbReference>
<dbReference type="PROSITE" id="PS50280">
    <property type="entry name" value="SET"/>
    <property type="match status" value="1"/>
</dbReference>
<accession>A0AAV2YHL2</accession>
<feature type="domain" description="Post-SET" evidence="5">
    <location>
        <begin position="135"/>
        <end position="151"/>
    </location>
</feature>
<dbReference type="InterPro" id="IPR053201">
    <property type="entry name" value="Flavunoidine_N-MTase"/>
</dbReference>
<dbReference type="GO" id="GO:0008168">
    <property type="term" value="F:methyltransferase activity"/>
    <property type="evidence" value="ECO:0007669"/>
    <property type="project" value="UniProtKB-KW"/>
</dbReference>
<dbReference type="SMART" id="SM00508">
    <property type="entry name" value="PostSET"/>
    <property type="match status" value="1"/>
</dbReference>
<dbReference type="PANTHER" id="PTHR12350:SF19">
    <property type="entry name" value="SET DOMAIN-CONTAINING PROTEIN"/>
    <property type="match status" value="1"/>
</dbReference>